<accession>A0A3S4SDG8</accession>
<dbReference type="Pfam" id="PF07920">
    <property type="entry name" value="DUF1684"/>
    <property type="match status" value="1"/>
</dbReference>
<dbReference type="AlphaFoldDB" id="A0A3S4SDG8"/>
<keyword evidence="2" id="KW-1185">Reference proteome</keyword>
<dbReference type="InterPro" id="IPR012467">
    <property type="entry name" value="DUF1684"/>
</dbReference>
<gene>
    <name evidence="1" type="ORF">NCTC10485_05070</name>
</gene>
<dbReference type="PANTHER" id="PTHR41913:SF1">
    <property type="entry name" value="DUF1684 DOMAIN-CONTAINING PROTEIN"/>
    <property type="match status" value="1"/>
</dbReference>
<dbReference type="Proteomes" id="UP000282551">
    <property type="component" value="Chromosome"/>
</dbReference>
<evidence type="ECO:0000313" key="1">
    <source>
        <dbReference type="EMBL" id="VEG50750.1"/>
    </source>
</evidence>
<sequence length="257" mass="28844">MTEGIEQWREFRRARETELRQPRGWLTLTGFHWLPETPTRLGDLPGRWSTDGQDAFLDAAPRDGLSVDGTLVDGRSRKTVAETSRAPWVEFGDTEIELLRRGGRLAIRMRAQTSPDRENFAGVPTFDYDPAWVITATFEPYPDGRKVDVATHKPELRQQLPAMGEVVFTVDGQPQRLVATNIKTGLSIEFHDPTNGVETEPWRQLKFDDPAPDGTVVLDFNRAINMWFAFTDHATCPMPVTGNTITVPVRAGEKSPG</sequence>
<dbReference type="PANTHER" id="PTHR41913">
    <property type="entry name" value="DUF1684 DOMAIN-CONTAINING PROTEIN"/>
    <property type="match status" value="1"/>
</dbReference>
<protein>
    <submittedName>
        <fullName evidence="1">Protein of uncharacterized function (DUF1684)</fullName>
    </submittedName>
</protein>
<evidence type="ECO:0000313" key="2">
    <source>
        <dbReference type="Proteomes" id="UP000282551"/>
    </source>
</evidence>
<proteinExistence type="predicted"/>
<dbReference type="OrthoDB" id="5493262at2"/>
<dbReference type="EMBL" id="LR134355">
    <property type="protein sequence ID" value="VEG50750.1"/>
    <property type="molecule type" value="Genomic_DNA"/>
</dbReference>
<dbReference type="RefSeq" id="WP_126336347.1">
    <property type="nucleotide sequence ID" value="NZ_AP022604.1"/>
</dbReference>
<reference evidence="1 2" key="1">
    <citation type="submission" date="2018-12" db="EMBL/GenBank/DDBJ databases">
        <authorList>
            <consortium name="Pathogen Informatics"/>
        </authorList>
    </citation>
    <scope>NUCLEOTIDE SEQUENCE [LARGE SCALE GENOMIC DNA]</scope>
    <source>
        <strain evidence="1 2">NCTC10485</strain>
    </source>
</reference>
<organism evidence="1 2">
    <name type="scientific">Mycolicibacterium chitae</name>
    <name type="common">Mycobacterium chitae</name>
    <dbReference type="NCBI Taxonomy" id="1792"/>
    <lineage>
        <taxon>Bacteria</taxon>
        <taxon>Bacillati</taxon>
        <taxon>Actinomycetota</taxon>
        <taxon>Actinomycetes</taxon>
        <taxon>Mycobacteriales</taxon>
        <taxon>Mycobacteriaceae</taxon>
        <taxon>Mycolicibacterium</taxon>
    </lineage>
</organism>
<name>A0A3S4SDG8_MYCCI</name>